<dbReference type="InterPro" id="IPR001054">
    <property type="entry name" value="A/G_cyclase"/>
</dbReference>
<feature type="transmembrane region" description="Helical" evidence="1">
    <location>
        <begin position="59"/>
        <end position="80"/>
    </location>
</feature>
<accession>A0A1Y5SNF3</accession>
<keyword evidence="1" id="KW-1133">Transmembrane helix</keyword>
<evidence type="ECO:0000313" key="3">
    <source>
        <dbReference type="EMBL" id="SLN43549.1"/>
    </source>
</evidence>
<protein>
    <submittedName>
        <fullName evidence="3">Adenylate cyclase 1</fullName>
        <ecNumber evidence="3">4.6.1.1</ecNumber>
    </submittedName>
</protein>
<dbReference type="PROSITE" id="PS50125">
    <property type="entry name" value="GUANYLATE_CYCLASE_2"/>
    <property type="match status" value="1"/>
</dbReference>
<name>A0A1Y5SNF3_9PROT</name>
<dbReference type="GO" id="GO:0004016">
    <property type="term" value="F:adenylate cyclase activity"/>
    <property type="evidence" value="ECO:0007669"/>
    <property type="project" value="UniProtKB-EC"/>
</dbReference>
<dbReference type="EC" id="4.6.1.1" evidence="3"/>
<sequence length="326" mass="35279">MTLVGMLSGALFGVIVSDGELAGALRGAATGGPITALLLTLEVGLLNAGNDNRFRRLPFTALLAFRTLCYLAVFIGGLWFGEAVVPIDDARGTIGWNSQTLISLAFASALGLLFNIYFAIRRLLGPGVLARFVTGRYHRPREEKRIFLFIDLKGSTEIAERIGPLEFHRLMNDVIYAVTRPILSHRGEIHKYVGDEIIVTWPMAGRDANARALDCVAACHRALVARSPVFEKRYGVSPGFWAGLHGGPVVTGEMGDVRQEIVFLGDTVNTAARIEQSCRTLGHDCLLSESLLGELALPAWARPEALGPVSLRGKTEPVALYALALD</sequence>
<dbReference type="Gene3D" id="3.30.70.1230">
    <property type="entry name" value="Nucleotide cyclase"/>
    <property type="match status" value="1"/>
</dbReference>
<dbReference type="AlphaFoldDB" id="A0A1Y5SNF3"/>
<keyword evidence="3" id="KW-0456">Lyase</keyword>
<gene>
    <name evidence="3" type="primary">cyaA_10</name>
    <name evidence="3" type="ORF">OCH7691_01814</name>
</gene>
<dbReference type="GO" id="GO:0035556">
    <property type="term" value="P:intracellular signal transduction"/>
    <property type="evidence" value="ECO:0007669"/>
    <property type="project" value="InterPro"/>
</dbReference>
<dbReference type="InParanoid" id="A0A1Y5SNF3"/>
<dbReference type="GO" id="GO:0009190">
    <property type="term" value="P:cyclic nucleotide biosynthetic process"/>
    <property type="evidence" value="ECO:0007669"/>
    <property type="project" value="InterPro"/>
</dbReference>
<keyword evidence="1" id="KW-0472">Membrane</keyword>
<dbReference type="Pfam" id="PF00211">
    <property type="entry name" value="Guanylate_cyc"/>
    <property type="match status" value="1"/>
</dbReference>
<feature type="transmembrane region" description="Helical" evidence="1">
    <location>
        <begin position="27"/>
        <end position="47"/>
    </location>
</feature>
<dbReference type="RefSeq" id="WP_085883044.1">
    <property type="nucleotide sequence ID" value="NZ_FWFR01000001.1"/>
</dbReference>
<dbReference type="OrthoDB" id="9768499at2"/>
<reference evidence="3 4" key="1">
    <citation type="submission" date="2017-03" db="EMBL/GenBank/DDBJ databases">
        <authorList>
            <person name="Afonso C.L."/>
            <person name="Miller P.J."/>
            <person name="Scott M.A."/>
            <person name="Spackman E."/>
            <person name="Goraichik I."/>
            <person name="Dimitrov K.M."/>
            <person name="Suarez D.L."/>
            <person name="Swayne D.E."/>
        </authorList>
    </citation>
    <scope>NUCLEOTIDE SEQUENCE [LARGE SCALE GENOMIC DNA]</scope>
    <source>
        <strain evidence="3 4">CECT 7691</strain>
    </source>
</reference>
<keyword evidence="1" id="KW-0812">Transmembrane</keyword>
<evidence type="ECO:0000313" key="4">
    <source>
        <dbReference type="Proteomes" id="UP000193200"/>
    </source>
</evidence>
<feature type="domain" description="Guanylate cyclase" evidence="2">
    <location>
        <begin position="146"/>
        <end position="275"/>
    </location>
</feature>
<proteinExistence type="predicted"/>
<evidence type="ECO:0000259" key="2">
    <source>
        <dbReference type="PROSITE" id="PS50125"/>
    </source>
</evidence>
<dbReference type="Proteomes" id="UP000193200">
    <property type="component" value="Unassembled WGS sequence"/>
</dbReference>
<dbReference type="EMBL" id="FWFR01000001">
    <property type="protein sequence ID" value="SLN43549.1"/>
    <property type="molecule type" value="Genomic_DNA"/>
</dbReference>
<evidence type="ECO:0000256" key="1">
    <source>
        <dbReference type="SAM" id="Phobius"/>
    </source>
</evidence>
<dbReference type="CDD" id="cd07302">
    <property type="entry name" value="CHD"/>
    <property type="match status" value="1"/>
</dbReference>
<dbReference type="InterPro" id="IPR050697">
    <property type="entry name" value="Adenylyl/Guanylyl_Cyclase_3/4"/>
</dbReference>
<dbReference type="PANTHER" id="PTHR43081">
    <property type="entry name" value="ADENYLATE CYCLASE, TERMINAL-DIFFERENTIATION SPECIFIC-RELATED"/>
    <property type="match status" value="1"/>
</dbReference>
<keyword evidence="4" id="KW-1185">Reference proteome</keyword>
<dbReference type="PANTHER" id="PTHR43081:SF1">
    <property type="entry name" value="ADENYLATE CYCLASE, TERMINAL-DIFFERENTIATION SPECIFIC"/>
    <property type="match status" value="1"/>
</dbReference>
<organism evidence="3 4">
    <name type="scientific">Oceanibacterium hippocampi</name>
    <dbReference type="NCBI Taxonomy" id="745714"/>
    <lineage>
        <taxon>Bacteria</taxon>
        <taxon>Pseudomonadati</taxon>
        <taxon>Pseudomonadota</taxon>
        <taxon>Alphaproteobacteria</taxon>
        <taxon>Sneathiellales</taxon>
        <taxon>Sneathiellaceae</taxon>
        <taxon>Oceanibacterium</taxon>
    </lineage>
</organism>
<feature type="transmembrane region" description="Helical" evidence="1">
    <location>
        <begin position="100"/>
        <end position="120"/>
    </location>
</feature>
<dbReference type="SUPFAM" id="SSF55073">
    <property type="entry name" value="Nucleotide cyclase"/>
    <property type="match status" value="1"/>
</dbReference>
<dbReference type="InterPro" id="IPR029787">
    <property type="entry name" value="Nucleotide_cyclase"/>
</dbReference>